<keyword evidence="3" id="KW-0809">Transit peptide</keyword>
<evidence type="ECO:0000313" key="6">
    <source>
        <dbReference type="EMBL" id="KAG0571156.1"/>
    </source>
</evidence>
<dbReference type="OrthoDB" id="5673at2759"/>
<dbReference type="Gene3D" id="3.30.2180.10">
    <property type="entry name" value="ATP12-like"/>
    <property type="match status" value="1"/>
</dbReference>
<dbReference type="PANTHER" id="PTHR21013:SF10">
    <property type="entry name" value="ATP SYNTHASE MITOCHONDRIAL F1 COMPLEX ASSEMBLY FACTOR 2"/>
    <property type="match status" value="1"/>
</dbReference>
<organism evidence="6 7">
    <name type="scientific">Ceratodon purpureus</name>
    <name type="common">Fire moss</name>
    <name type="synonym">Dicranum purpureum</name>
    <dbReference type="NCBI Taxonomy" id="3225"/>
    <lineage>
        <taxon>Eukaryota</taxon>
        <taxon>Viridiplantae</taxon>
        <taxon>Streptophyta</taxon>
        <taxon>Embryophyta</taxon>
        <taxon>Bryophyta</taxon>
        <taxon>Bryophytina</taxon>
        <taxon>Bryopsida</taxon>
        <taxon>Dicranidae</taxon>
        <taxon>Pseudoditrichales</taxon>
        <taxon>Ditrichaceae</taxon>
        <taxon>Ceratodon</taxon>
    </lineage>
</organism>
<dbReference type="GO" id="GO:0005739">
    <property type="term" value="C:mitochondrion"/>
    <property type="evidence" value="ECO:0007669"/>
    <property type="project" value="UniProtKB-SubCell"/>
</dbReference>
<dbReference type="AlphaFoldDB" id="A0A8T0HK29"/>
<keyword evidence="4" id="KW-0496">Mitochondrion</keyword>
<evidence type="ECO:0000256" key="5">
    <source>
        <dbReference type="ARBA" id="ARBA00023186"/>
    </source>
</evidence>
<dbReference type="Proteomes" id="UP000822688">
    <property type="component" value="Chromosome 6"/>
</dbReference>
<protein>
    <recommendedName>
        <fullName evidence="8">ATP synthase mitochondrial F1 complex assembly factor 2</fullName>
    </recommendedName>
</protein>
<gene>
    <name evidence="6" type="ORF">KC19_6G215400</name>
</gene>
<dbReference type="PANTHER" id="PTHR21013">
    <property type="entry name" value="ATP SYNTHASE MITOCHONDRIAL F1 COMPLEX ASSEMBLY FACTOR 2/ATP12 PROTEIN, MITOCHONDRIAL PRECURSOR"/>
    <property type="match status" value="1"/>
</dbReference>
<dbReference type="InterPro" id="IPR042272">
    <property type="entry name" value="ATP12_ATP_synth-F1-assembly_N"/>
</dbReference>
<evidence type="ECO:0000256" key="2">
    <source>
        <dbReference type="ARBA" id="ARBA00008231"/>
    </source>
</evidence>
<evidence type="ECO:0000256" key="4">
    <source>
        <dbReference type="ARBA" id="ARBA00023128"/>
    </source>
</evidence>
<name>A0A8T0HK29_CERPU</name>
<keyword evidence="7" id="KW-1185">Reference proteome</keyword>
<accession>A0A8T0HK29</accession>
<dbReference type="SUPFAM" id="SSF160909">
    <property type="entry name" value="ATP12-like"/>
    <property type="match status" value="1"/>
</dbReference>
<comment type="caution">
    <text evidence="6">The sequence shown here is derived from an EMBL/GenBank/DDBJ whole genome shotgun (WGS) entry which is preliminary data.</text>
</comment>
<evidence type="ECO:0000256" key="1">
    <source>
        <dbReference type="ARBA" id="ARBA00004173"/>
    </source>
</evidence>
<dbReference type="InterPro" id="IPR023335">
    <property type="entry name" value="ATP12_ortho_dom_sf"/>
</dbReference>
<dbReference type="Pfam" id="PF07542">
    <property type="entry name" value="ATP12"/>
    <property type="match status" value="1"/>
</dbReference>
<comment type="similarity">
    <text evidence="2">Belongs to the ATP12 family.</text>
</comment>
<sequence>MASGSSIRALARRSRSLWGALERNNGSMRLQKGSVLGSPQASDAGEQPGAFLFHQVRLLVGGTKPELKDDIEDVPNMPRLSSSGTMGRRFYKKAHMKPAEDGSGYIVLLDDRELKTPARKPLKVPNAALALAIAAEWEWQQSGIRPYTMPMMKLAATSIDQIPRDRERVIYTLLKYFHTDSLCLRAEDTDPVAEKQAAVWDPLVDWVEGEIGERPMVTSSIFGTSQPPHVLEAMEKALMASSDWQLAAIDWLAGTARSLIVALAIARGRLGIDEAMDVIRLEENHQVEEWGYVEGGHDIDEADMRVKIAACSVFLRLL</sequence>
<reference evidence="6 7" key="1">
    <citation type="submission" date="2020-06" db="EMBL/GenBank/DDBJ databases">
        <title>WGS assembly of Ceratodon purpureus strain R40.</title>
        <authorList>
            <person name="Carey S.B."/>
            <person name="Jenkins J."/>
            <person name="Shu S."/>
            <person name="Lovell J.T."/>
            <person name="Sreedasyam A."/>
            <person name="Maumus F."/>
            <person name="Tiley G.P."/>
            <person name="Fernandez-Pozo N."/>
            <person name="Barry K."/>
            <person name="Chen C."/>
            <person name="Wang M."/>
            <person name="Lipzen A."/>
            <person name="Daum C."/>
            <person name="Saski C.A."/>
            <person name="Payton A.C."/>
            <person name="Mcbreen J.C."/>
            <person name="Conrad R.E."/>
            <person name="Kollar L.M."/>
            <person name="Olsson S."/>
            <person name="Huttunen S."/>
            <person name="Landis J.B."/>
            <person name="Wickett N.J."/>
            <person name="Johnson M.G."/>
            <person name="Rensing S.A."/>
            <person name="Grimwood J."/>
            <person name="Schmutz J."/>
            <person name="Mcdaniel S.F."/>
        </authorList>
    </citation>
    <scope>NUCLEOTIDE SEQUENCE [LARGE SCALE GENOMIC DNA]</scope>
    <source>
        <strain evidence="6 7">R40</strain>
    </source>
</reference>
<evidence type="ECO:0000256" key="3">
    <source>
        <dbReference type="ARBA" id="ARBA00022946"/>
    </source>
</evidence>
<dbReference type="InterPro" id="IPR011419">
    <property type="entry name" value="ATP12_ATP_synth-F1-assembly"/>
</dbReference>
<dbReference type="Gene3D" id="1.10.3580.10">
    <property type="entry name" value="ATP12 ATPase"/>
    <property type="match status" value="1"/>
</dbReference>
<evidence type="ECO:0000313" key="7">
    <source>
        <dbReference type="Proteomes" id="UP000822688"/>
    </source>
</evidence>
<keyword evidence="5" id="KW-0143">Chaperone</keyword>
<dbReference type="GO" id="GO:0033615">
    <property type="term" value="P:mitochondrial proton-transporting ATP synthase complex assembly"/>
    <property type="evidence" value="ECO:0007669"/>
    <property type="project" value="TreeGrafter"/>
</dbReference>
<proteinExistence type="inferred from homology"/>
<comment type="subcellular location">
    <subcellularLocation>
        <location evidence="1">Mitochondrion</location>
    </subcellularLocation>
</comment>
<dbReference type="EMBL" id="CM026427">
    <property type="protein sequence ID" value="KAG0571156.1"/>
    <property type="molecule type" value="Genomic_DNA"/>
</dbReference>
<evidence type="ECO:0008006" key="8">
    <source>
        <dbReference type="Google" id="ProtNLM"/>
    </source>
</evidence>